<organism evidence="1 2">
    <name type="scientific">Daphnia magna</name>
    <dbReference type="NCBI Taxonomy" id="35525"/>
    <lineage>
        <taxon>Eukaryota</taxon>
        <taxon>Metazoa</taxon>
        <taxon>Ecdysozoa</taxon>
        <taxon>Arthropoda</taxon>
        <taxon>Crustacea</taxon>
        <taxon>Branchiopoda</taxon>
        <taxon>Diplostraca</taxon>
        <taxon>Cladocera</taxon>
        <taxon>Anomopoda</taxon>
        <taxon>Daphniidae</taxon>
        <taxon>Daphnia</taxon>
    </lineage>
</organism>
<evidence type="ECO:0000313" key="2">
    <source>
        <dbReference type="Proteomes" id="UP001234178"/>
    </source>
</evidence>
<accession>A0ABQ9YU31</accession>
<reference evidence="1 2" key="1">
    <citation type="journal article" date="2023" name="Nucleic Acids Res.">
        <title>The hologenome of Daphnia magna reveals possible DNA methylation and microbiome-mediated evolution of the host genome.</title>
        <authorList>
            <person name="Chaturvedi A."/>
            <person name="Li X."/>
            <person name="Dhandapani V."/>
            <person name="Marshall H."/>
            <person name="Kissane S."/>
            <person name="Cuenca-Cambronero M."/>
            <person name="Asole G."/>
            <person name="Calvet F."/>
            <person name="Ruiz-Romero M."/>
            <person name="Marangio P."/>
            <person name="Guigo R."/>
            <person name="Rago D."/>
            <person name="Mirbahai L."/>
            <person name="Eastwood N."/>
            <person name="Colbourne J.K."/>
            <person name="Zhou J."/>
            <person name="Mallon E."/>
            <person name="Orsini L."/>
        </authorList>
    </citation>
    <scope>NUCLEOTIDE SEQUENCE [LARGE SCALE GENOMIC DNA]</scope>
    <source>
        <strain evidence="1">LRV0_1</strain>
    </source>
</reference>
<evidence type="ECO:0000313" key="1">
    <source>
        <dbReference type="EMBL" id="KAK4004160.1"/>
    </source>
</evidence>
<protein>
    <submittedName>
        <fullName evidence="1">Uncharacterized protein</fullName>
    </submittedName>
</protein>
<name>A0ABQ9YU31_9CRUS</name>
<dbReference type="EMBL" id="JAOYFB010000001">
    <property type="protein sequence ID" value="KAK4004160.1"/>
    <property type="molecule type" value="Genomic_DNA"/>
</dbReference>
<gene>
    <name evidence="1" type="ORF">OUZ56_005905</name>
</gene>
<sequence length="91" mass="10197">MMIAIIASTTRTGQTFPVHLNPCGFIGVCGSHFYQLRNKTTVMNLLLRTSTKFTKQGYWKNFSKQGARNRLNGSVQLLTAALWCAPKYISP</sequence>
<proteinExistence type="predicted"/>
<comment type="caution">
    <text evidence="1">The sequence shown here is derived from an EMBL/GenBank/DDBJ whole genome shotgun (WGS) entry which is preliminary data.</text>
</comment>
<keyword evidence="2" id="KW-1185">Reference proteome</keyword>
<dbReference type="Proteomes" id="UP001234178">
    <property type="component" value="Unassembled WGS sequence"/>
</dbReference>